<reference evidence="3 4" key="1">
    <citation type="submission" date="2014-10" db="EMBL/GenBank/DDBJ databases">
        <title>Draft genome of the hookworm Ancylostoma caninum.</title>
        <authorList>
            <person name="Mitreva M."/>
        </authorList>
    </citation>
    <scope>NUCLEOTIDE SEQUENCE [LARGE SCALE GENOMIC DNA]</scope>
    <source>
        <strain evidence="3 4">Baltimore</strain>
    </source>
</reference>
<feature type="region of interest" description="Disordered" evidence="1">
    <location>
        <begin position="27"/>
        <end position="50"/>
    </location>
</feature>
<dbReference type="Proteomes" id="UP000252519">
    <property type="component" value="Unassembled WGS sequence"/>
</dbReference>
<gene>
    <name evidence="3" type="ORF">ANCCAN_25333</name>
</gene>
<dbReference type="AlphaFoldDB" id="A0A368F9U6"/>
<comment type="caution">
    <text evidence="3">The sequence shown here is derived from an EMBL/GenBank/DDBJ whole genome shotgun (WGS) entry which is preliminary data.</text>
</comment>
<keyword evidence="4" id="KW-1185">Reference proteome</keyword>
<keyword evidence="2" id="KW-1133">Transmembrane helix</keyword>
<evidence type="ECO:0000313" key="4">
    <source>
        <dbReference type="Proteomes" id="UP000252519"/>
    </source>
</evidence>
<dbReference type="EMBL" id="JOJR01002237">
    <property type="protein sequence ID" value="RCN28916.1"/>
    <property type="molecule type" value="Genomic_DNA"/>
</dbReference>
<feature type="transmembrane region" description="Helical" evidence="2">
    <location>
        <begin position="56"/>
        <end position="74"/>
    </location>
</feature>
<proteinExistence type="predicted"/>
<sequence>MRQYCTIFEISEDRKRIGFAEQIEEESRSSVTPAPTTRRKFTRAPRPTTRVSSRNLPSSLFFTLSFFIYVLYCANI</sequence>
<accession>A0A368F9U6</accession>
<protein>
    <submittedName>
        <fullName evidence="3">Uncharacterized protein</fullName>
    </submittedName>
</protein>
<evidence type="ECO:0000313" key="3">
    <source>
        <dbReference type="EMBL" id="RCN28916.1"/>
    </source>
</evidence>
<organism evidence="3 4">
    <name type="scientific">Ancylostoma caninum</name>
    <name type="common">Dog hookworm</name>
    <dbReference type="NCBI Taxonomy" id="29170"/>
    <lineage>
        <taxon>Eukaryota</taxon>
        <taxon>Metazoa</taxon>
        <taxon>Ecdysozoa</taxon>
        <taxon>Nematoda</taxon>
        <taxon>Chromadorea</taxon>
        <taxon>Rhabditida</taxon>
        <taxon>Rhabditina</taxon>
        <taxon>Rhabditomorpha</taxon>
        <taxon>Strongyloidea</taxon>
        <taxon>Ancylostomatidae</taxon>
        <taxon>Ancylostomatinae</taxon>
        <taxon>Ancylostoma</taxon>
    </lineage>
</organism>
<name>A0A368F9U6_ANCCA</name>
<evidence type="ECO:0000256" key="2">
    <source>
        <dbReference type="SAM" id="Phobius"/>
    </source>
</evidence>
<keyword evidence="2" id="KW-0472">Membrane</keyword>
<evidence type="ECO:0000256" key="1">
    <source>
        <dbReference type="SAM" id="MobiDB-lite"/>
    </source>
</evidence>
<keyword evidence="2" id="KW-0812">Transmembrane</keyword>